<dbReference type="InterPro" id="IPR028098">
    <property type="entry name" value="Glyco_trans_4-like_N"/>
</dbReference>
<dbReference type="PANTHER" id="PTHR12526">
    <property type="entry name" value="GLYCOSYLTRANSFERASE"/>
    <property type="match status" value="1"/>
</dbReference>
<evidence type="ECO:0000259" key="2">
    <source>
        <dbReference type="Pfam" id="PF13439"/>
    </source>
</evidence>
<dbReference type="RefSeq" id="WP_047959042.1">
    <property type="nucleotide sequence ID" value="NZ_JAHLTI010000004.1"/>
</dbReference>
<dbReference type="SUPFAM" id="SSF53756">
    <property type="entry name" value="UDP-Glycosyltransferase/glycogen phosphorylase"/>
    <property type="match status" value="1"/>
</dbReference>
<keyword evidence="3" id="KW-0808">Transferase</keyword>
<keyword evidence="3" id="KW-0328">Glycosyltransferase</keyword>
<dbReference type="Gene3D" id="3.40.50.2000">
    <property type="entry name" value="Glycogen Phosphorylase B"/>
    <property type="match status" value="2"/>
</dbReference>
<evidence type="ECO:0000313" key="4">
    <source>
        <dbReference type="Proteomes" id="UP000787201"/>
    </source>
</evidence>
<evidence type="ECO:0000259" key="1">
    <source>
        <dbReference type="Pfam" id="PF00534"/>
    </source>
</evidence>
<dbReference type="Pfam" id="PF00534">
    <property type="entry name" value="Glycos_transf_1"/>
    <property type="match status" value="1"/>
</dbReference>
<comment type="caution">
    <text evidence="3">The sequence shown here is derived from an EMBL/GenBank/DDBJ whole genome shotgun (WGS) entry which is preliminary data.</text>
</comment>
<accession>A0ABS6GE19</accession>
<dbReference type="GO" id="GO:0016757">
    <property type="term" value="F:glycosyltransferase activity"/>
    <property type="evidence" value="ECO:0007669"/>
    <property type="project" value="UniProtKB-KW"/>
</dbReference>
<reference evidence="3 4" key="1">
    <citation type="submission" date="2021-06" db="EMBL/GenBank/DDBJ databases">
        <authorList>
            <person name="Stanton E."/>
        </authorList>
    </citation>
    <scope>NUCLEOTIDE SEQUENCE [LARGE SCALE GENOMIC DNA]</scope>
    <source>
        <strain evidence="3 4">2021EL-00146</strain>
    </source>
</reference>
<feature type="domain" description="Glycosyl transferase family 1" evidence="1">
    <location>
        <begin position="184"/>
        <end position="337"/>
    </location>
</feature>
<evidence type="ECO:0000313" key="3">
    <source>
        <dbReference type="EMBL" id="MBU5924184.1"/>
    </source>
</evidence>
<dbReference type="Pfam" id="PF13439">
    <property type="entry name" value="Glyco_transf_4"/>
    <property type="match status" value="1"/>
</dbReference>
<dbReference type="InterPro" id="IPR001296">
    <property type="entry name" value="Glyco_trans_1"/>
</dbReference>
<dbReference type="EMBL" id="JAHLTI010000004">
    <property type="protein sequence ID" value="MBU5924184.1"/>
    <property type="molecule type" value="Genomic_DNA"/>
</dbReference>
<gene>
    <name evidence="3" type="ORF">KQV47_08230</name>
</gene>
<dbReference type="Proteomes" id="UP000787201">
    <property type="component" value="Unassembled WGS sequence"/>
</dbReference>
<protein>
    <submittedName>
        <fullName evidence="3">Glycosyltransferase</fullName>
        <ecNumber evidence="3">2.4.-.-</ecNumber>
    </submittedName>
</protein>
<sequence>MKKICFYLTDASDEGGIQRVITELSNYFVEDHEVWIVSVFYKDDQDIKSLPYALNDKVKFKAFINKNETKNKLLKKVNTFLAIYSLYLFMKKEKFDIFIANGMESVIWSFLPVYFNRIKYICCDHTSFDRKPLWARLGRSLSRLFADAIVVLTSTDARAWNNTKVNIIPNPSPYSEEITTCPYNERRQRIIAVGRLVQVKGFDRLLDIWEKFVKKNPHTPFSLEIIGNGPLKDTLNTRITNTQLKNVTISDFTSDISTIYNDSQLILMTSYHEGLAMVLIEAQAFGIPALAYDVSGPAEVIVDGQTGYLVNDGDEEQFISKLSLLLDNESLREDMSDKCSEYLNRFKIEMIAEKWKRLFEA</sequence>
<keyword evidence="4" id="KW-1185">Reference proteome</keyword>
<proteinExistence type="predicted"/>
<feature type="domain" description="Glycosyltransferase subfamily 4-like N-terminal" evidence="2">
    <location>
        <begin position="15"/>
        <end position="170"/>
    </location>
</feature>
<name>A0ABS6GE19_9ENTR</name>
<dbReference type="EC" id="2.4.-.-" evidence="3"/>
<organism evidence="3 4">
    <name type="scientific">Enterobacter sichuanensis</name>
    <dbReference type="NCBI Taxonomy" id="2071710"/>
    <lineage>
        <taxon>Bacteria</taxon>
        <taxon>Pseudomonadati</taxon>
        <taxon>Pseudomonadota</taxon>
        <taxon>Gammaproteobacteria</taxon>
        <taxon>Enterobacterales</taxon>
        <taxon>Enterobacteriaceae</taxon>
        <taxon>Enterobacter</taxon>
        <taxon>Enterobacter cloacae complex</taxon>
    </lineage>
</organism>
<dbReference type="PANTHER" id="PTHR12526:SF630">
    <property type="entry name" value="GLYCOSYLTRANSFERASE"/>
    <property type="match status" value="1"/>
</dbReference>